<comment type="caution">
    <text evidence="2">The sequence shown here is derived from an EMBL/GenBank/DDBJ whole genome shotgun (WGS) entry which is preliminary data.</text>
</comment>
<organism evidence="2 3">
    <name type="scientific">Borborobacter arsenicus</name>
    <dbReference type="NCBI Taxonomy" id="1851146"/>
    <lineage>
        <taxon>Bacteria</taxon>
        <taxon>Pseudomonadati</taxon>
        <taxon>Pseudomonadota</taxon>
        <taxon>Alphaproteobacteria</taxon>
        <taxon>Hyphomicrobiales</taxon>
        <taxon>Phyllobacteriaceae</taxon>
        <taxon>Borborobacter</taxon>
    </lineage>
</organism>
<keyword evidence="1" id="KW-1133">Transmembrane helix</keyword>
<proteinExistence type="predicted"/>
<gene>
    <name evidence="2" type="ORF">EET67_20710</name>
</gene>
<keyword evidence="1" id="KW-0472">Membrane</keyword>
<name>A0A432V154_9HYPH</name>
<sequence length="143" mass="15452">MSDQASRTWSNYRPSKAVWFWSCIGAAVLTMIVGFSWGGWVTNGTAEKRTEAASEKAVAELAASICVHRFLAAPDASAQLTTLKETDSWKRDKLVQKGGWVTFADMKEPVDGAAELCADLLSKAELPAVAASDETVREVEIAN</sequence>
<reference evidence="2 3" key="1">
    <citation type="submission" date="2018-11" db="EMBL/GenBank/DDBJ databases">
        <title>Pseudaminobacter arsenicus sp. nov., an arsenic-resistant bacterium isolated from arsenic-rich aquifers.</title>
        <authorList>
            <person name="Mu Y."/>
        </authorList>
    </citation>
    <scope>NUCLEOTIDE SEQUENCE [LARGE SCALE GENOMIC DNA]</scope>
    <source>
        <strain evidence="2 3">CB3</strain>
    </source>
</reference>
<evidence type="ECO:0000313" key="2">
    <source>
        <dbReference type="EMBL" id="RUM95944.1"/>
    </source>
</evidence>
<accession>A0A432V154</accession>
<keyword evidence="3" id="KW-1185">Reference proteome</keyword>
<protein>
    <submittedName>
        <fullName evidence="2">Uncharacterized protein</fullName>
    </submittedName>
</protein>
<feature type="transmembrane region" description="Helical" evidence="1">
    <location>
        <begin position="18"/>
        <end position="40"/>
    </location>
</feature>
<evidence type="ECO:0000313" key="3">
    <source>
        <dbReference type="Proteomes" id="UP000281647"/>
    </source>
</evidence>
<evidence type="ECO:0000256" key="1">
    <source>
        <dbReference type="SAM" id="Phobius"/>
    </source>
</evidence>
<dbReference type="OrthoDB" id="5514977at2"/>
<dbReference type="EMBL" id="RKST01000027">
    <property type="protein sequence ID" value="RUM95944.1"/>
    <property type="molecule type" value="Genomic_DNA"/>
</dbReference>
<dbReference type="AlphaFoldDB" id="A0A432V154"/>
<keyword evidence="1" id="KW-0812">Transmembrane</keyword>
<dbReference type="RefSeq" id="WP_128628296.1">
    <property type="nucleotide sequence ID" value="NZ_RKST01000027.1"/>
</dbReference>
<dbReference type="Proteomes" id="UP000281647">
    <property type="component" value="Unassembled WGS sequence"/>
</dbReference>